<keyword evidence="3" id="KW-0808">Transferase</keyword>
<accession>A0ABR7S300</accession>
<keyword evidence="4" id="KW-0949">S-adenosyl-L-methionine</keyword>
<comment type="caution">
    <text evidence="6">The sequence shown here is derived from an EMBL/GenBank/DDBJ whole genome shotgun (WGS) entry which is preliminary data.</text>
</comment>
<dbReference type="Gene3D" id="3.40.50.150">
    <property type="entry name" value="Vaccinia Virus protein VP39"/>
    <property type="match status" value="1"/>
</dbReference>
<dbReference type="SUPFAM" id="SSF53335">
    <property type="entry name" value="S-adenosyl-L-methionine-dependent methyltransferases"/>
    <property type="match status" value="1"/>
</dbReference>
<dbReference type="RefSeq" id="WP_187806947.1">
    <property type="nucleotide sequence ID" value="NZ_LZEU01000001.1"/>
</dbReference>
<keyword evidence="7" id="KW-1185">Reference proteome</keyword>
<evidence type="ECO:0000259" key="5">
    <source>
        <dbReference type="Pfam" id="PF10672"/>
    </source>
</evidence>
<name>A0ABR7S300_AQUAC</name>
<dbReference type="InterPro" id="IPR019614">
    <property type="entry name" value="SAM-dep_methyl-trfase"/>
</dbReference>
<gene>
    <name evidence="6" type="ORF">A9179_14350</name>
</gene>
<dbReference type="InterPro" id="IPR029063">
    <property type="entry name" value="SAM-dependent_MTases_sf"/>
</dbReference>
<dbReference type="GO" id="GO:0032259">
    <property type="term" value="P:methylation"/>
    <property type="evidence" value="ECO:0007669"/>
    <property type="project" value="UniProtKB-KW"/>
</dbReference>
<keyword evidence="2 6" id="KW-0489">Methyltransferase</keyword>
<protein>
    <submittedName>
        <fullName evidence="6">Methyltransferase</fullName>
    </submittedName>
</protein>
<dbReference type="PANTHER" id="PTHR43042:SF3">
    <property type="entry name" value="RIBOSOMAL RNA LARGE SUBUNIT METHYLTRANSFERASE YWBD-RELATED"/>
    <property type="match status" value="1"/>
</dbReference>
<sequence length="316" mass="35055">MNTDAIATLQHHLSAALGQLPSEARRLFHGRGRQWPGLEQVTVDWLQGVLLVALFREPEANALAELRQMLLDLTTTPAWAQSGAGHLLLQHRYLPDSSTEYLLGEPIERWRISENGLSYLLDLGRKQNNGLFLDMRLGRQWVQEQASGQRVLNLFAYTCGFSVAAIAGGAAQVVNLDMASAALSRGRDNHRLNGHDLGRVSFLGHDLFKSWGKLKRGGPYDLVIVDPPSFQKGSFVLSRDYAKILRRLPELLSEQGRVLACINDPAIGPDFLLTEMAREAPGLRFERRLDNPPEFADSDPDSGLKVLLFSQDAPAL</sequence>
<organism evidence="6 7">
    <name type="scientific">Aquipseudomonas alcaligenes</name>
    <name type="common">Pseudomonas alcaligenes</name>
    <dbReference type="NCBI Taxonomy" id="43263"/>
    <lineage>
        <taxon>Bacteria</taxon>
        <taxon>Pseudomonadati</taxon>
        <taxon>Pseudomonadota</taxon>
        <taxon>Gammaproteobacteria</taxon>
        <taxon>Pseudomonadales</taxon>
        <taxon>Pseudomonadaceae</taxon>
        <taxon>Aquipseudomonas</taxon>
    </lineage>
</organism>
<dbReference type="Proteomes" id="UP000744555">
    <property type="component" value="Unassembled WGS sequence"/>
</dbReference>
<dbReference type="EMBL" id="LZEU01000001">
    <property type="protein sequence ID" value="MBC9251449.1"/>
    <property type="molecule type" value="Genomic_DNA"/>
</dbReference>
<evidence type="ECO:0000313" key="7">
    <source>
        <dbReference type="Proteomes" id="UP000744555"/>
    </source>
</evidence>
<keyword evidence="1" id="KW-0698">rRNA processing</keyword>
<reference evidence="6 7" key="1">
    <citation type="submission" date="2016-06" db="EMBL/GenBank/DDBJ databases">
        <authorList>
            <person name="Ramos C."/>
            <person name="Pintado A."/>
            <person name="Crespo-Gomez J.I."/>
        </authorList>
    </citation>
    <scope>NUCLEOTIDE SEQUENCE [LARGE SCALE GENOMIC DNA]</scope>
    <source>
        <strain evidence="6 7">AVO110</strain>
    </source>
</reference>
<evidence type="ECO:0000313" key="6">
    <source>
        <dbReference type="EMBL" id="MBC9251449.1"/>
    </source>
</evidence>
<evidence type="ECO:0000256" key="1">
    <source>
        <dbReference type="ARBA" id="ARBA00022552"/>
    </source>
</evidence>
<feature type="domain" description="S-adenosylmethionine-dependent methyltransferase" evidence="5">
    <location>
        <begin position="25"/>
        <end position="309"/>
    </location>
</feature>
<proteinExistence type="predicted"/>
<evidence type="ECO:0000256" key="3">
    <source>
        <dbReference type="ARBA" id="ARBA00022679"/>
    </source>
</evidence>
<dbReference type="PANTHER" id="PTHR43042">
    <property type="entry name" value="SAM-DEPENDENT METHYLTRANSFERASE"/>
    <property type="match status" value="1"/>
</dbReference>
<dbReference type="GO" id="GO:0008168">
    <property type="term" value="F:methyltransferase activity"/>
    <property type="evidence" value="ECO:0007669"/>
    <property type="project" value="UniProtKB-KW"/>
</dbReference>
<dbReference type="Pfam" id="PF10672">
    <property type="entry name" value="Methyltrans_SAM"/>
    <property type="match status" value="1"/>
</dbReference>
<evidence type="ECO:0000256" key="2">
    <source>
        <dbReference type="ARBA" id="ARBA00022603"/>
    </source>
</evidence>
<evidence type="ECO:0000256" key="4">
    <source>
        <dbReference type="ARBA" id="ARBA00022691"/>
    </source>
</evidence>
<dbReference type="CDD" id="cd02440">
    <property type="entry name" value="AdoMet_MTases"/>
    <property type="match status" value="1"/>
</dbReference>